<evidence type="ECO:0000256" key="1">
    <source>
        <dbReference type="SAM" id="MobiDB-lite"/>
    </source>
</evidence>
<reference evidence="3" key="1">
    <citation type="journal article" date="2019" name="Int. J. Syst. Evol. Microbiol.">
        <title>The Global Catalogue of Microorganisms (GCM) 10K type strain sequencing project: providing services to taxonomists for standard genome sequencing and annotation.</title>
        <authorList>
            <consortium name="The Broad Institute Genomics Platform"/>
            <consortium name="The Broad Institute Genome Sequencing Center for Infectious Disease"/>
            <person name="Wu L."/>
            <person name="Ma J."/>
        </authorList>
    </citation>
    <scope>NUCLEOTIDE SEQUENCE [LARGE SCALE GENOMIC DNA]</scope>
    <source>
        <strain evidence="3">JCM 16378</strain>
    </source>
</reference>
<dbReference type="PANTHER" id="PTHR43737">
    <property type="entry name" value="BLL7424 PROTEIN"/>
    <property type="match status" value="1"/>
</dbReference>
<evidence type="ECO:0000313" key="3">
    <source>
        <dbReference type="Proteomes" id="UP001501326"/>
    </source>
</evidence>
<dbReference type="PANTHER" id="PTHR43737:SF1">
    <property type="entry name" value="DUF1501 DOMAIN-CONTAINING PROTEIN"/>
    <property type="match status" value="1"/>
</dbReference>
<name>A0ABP6GRV9_9MICO</name>
<dbReference type="RefSeq" id="WP_344189205.1">
    <property type="nucleotide sequence ID" value="NZ_BAAARN010000001.1"/>
</dbReference>
<dbReference type="EMBL" id="BAAARN010000001">
    <property type="protein sequence ID" value="GAA2730182.1"/>
    <property type="molecule type" value="Genomic_DNA"/>
</dbReference>
<evidence type="ECO:0000313" key="2">
    <source>
        <dbReference type="EMBL" id="GAA2730182.1"/>
    </source>
</evidence>
<dbReference type="InterPro" id="IPR006311">
    <property type="entry name" value="TAT_signal"/>
</dbReference>
<feature type="region of interest" description="Disordered" evidence="1">
    <location>
        <begin position="1"/>
        <end position="27"/>
    </location>
</feature>
<comment type="caution">
    <text evidence="2">The sequence shown here is derived from an EMBL/GenBank/DDBJ whole genome shotgun (WGS) entry which is preliminary data.</text>
</comment>
<sequence>MTLPTTTDTSSTPTTSTGSPAAAAGPDGCGCPEFARAGGPGGMSRRGFLAASGLGAAATFALGSSPAEAATQLTFADAGYTGDTLVVLSFRGGFDGLTAVAPVGDPAYYTARPNIAVPQSRGLKLDTRFALHPALAPLLPLYTSGRLAMVHAVGQPNPTRSHFTDMDEMERAAPGSSLRTGWLDRMVGATTTPGPFAATSLASTSSPRSLMGPTVELAMRSLDSFELAGAWDTNEMTRWTKALSALHVGAPAQLATPAEVAIGTVATTTAMTATPYTPAGGAAYPYGALGDALRDAARLIKAGVGLRAVTIDSGNWDMHVNLGRSDGGWMYNQLTEVGKALAAFNADLGAAGDRVTLVTLSEFGRRVAENGSGGVDHGYGNVSFVMGGGVNGGKVYGTWPGLTSDKLLAGDLNATTDYRIVLGEILEKRCGLTASTVLPGLPSTRLGIAKPRS</sequence>
<accession>A0ABP6GRV9</accession>
<gene>
    <name evidence="2" type="ORF">GCM10009867_01030</name>
</gene>
<dbReference type="Pfam" id="PF07394">
    <property type="entry name" value="DUF1501"/>
    <property type="match status" value="1"/>
</dbReference>
<dbReference type="InterPro" id="IPR010869">
    <property type="entry name" value="DUF1501"/>
</dbReference>
<keyword evidence="3" id="KW-1185">Reference proteome</keyword>
<organism evidence="2 3">
    <name type="scientific">Pedococcus aerophilus</name>
    <dbReference type="NCBI Taxonomy" id="436356"/>
    <lineage>
        <taxon>Bacteria</taxon>
        <taxon>Bacillati</taxon>
        <taxon>Actinomycetota</taxon>
        <taxon>Actinomycetes</taxon>
        <taxon>Micrococcales</taxon>
        <taxon>Intrasporangiaceae</taxon>
        <taxon>Pedococcus</taxon>
    </lineage>
</organism>
<dbReference type="Proteomes" id="UP001501326">
    <property type="component" value="Unassembled WGS sequence"/>
</dbReference>
<protein>
    <submittedName>
        <fullName evidence="2">DUF1501 domain-containing protein</fullName>
    </submittedName>
</protein>
<proteinExistence type="predicted"/>
<dbReference type="PROSITE" id="PS51318">
    <property type="entry name" value="TAT"/>
    <property type="match status" value="1"/>
</dbReference>